<name>A0ABT1SJ17_9FIRM</name>
<feature type="transmembrane region" description="Helical" evidence="1">
    <location>
        <begin position="6"/>
        <end position="30"/>
    </location>
</feature>
<dbReference type="EMBL" id="JANGCH010000002">
    <property type="protein sequence ID" value="MCQ5121117.1"/>
    <property type="molecule type" value="Genomic_DNA"/>
</dbReference>
<keyword evidence="1" id="KW-1133">Transmembrane helix</keyword>
<dbReference type="RefSeq" id="WP_178200541.1">
    <property type="nucleotide sequence ID" value="NZ_CALVCM010000021.1"/>
</dbReference>
<dbReference type="Proteomes" id="UP001524435">
    <property type="component" value="Unassembled WGS sequence"/>
</dbReference>
<evidence type="ECO:0000256" key="1">
    <source>
        <dbReference type="SAM" id="Phobius"/>
    </source>
</evidence>
<evidence type="ECO:0000313" key="2">
    <source>
        <dbReference type="EMBL" id="MCQ5121117.1"/>
    </source>
</evidence>
<keyword evidence="1" id="KW-0812">Transmembrane</keyword>
<comment type="caution">
    <text evidence="2">The sequence shown here is derived from an EMBL/GenBank/DDBJ whole genome shotgun (WGS) entry which is preliminary data.</text>
</comment>
<feature type="transmembrane region" description="Helical" evidence="1">
    <location>
        <begin position="83"/>
        <end position="101"/>
    </location>
</feature>
<protein>
    <submittedName>
        <fullName evidence="2">Uncharacterized protein</fullName>
    </submittedName>
</protein>
<evidence type="ECO:0000313" key="3">
    <source>
        <dbReference type="Proteomes" id="UP001524435"/>
    </source>
</evidence>
<keyword evidence="3" id="KW-1185">Reference proteome</keyword>
<keyword evidence="1" id="KW-0472">Membrane</keyword>
<reference evidence="2 3" key="1">
    <citation type="submission" date="2022-06" db="EMBL/GenBank/DDBJ databases">
        <title>Isolation of gut microbiota from human fecal samples.</title>
        <authorList>
            <person name="Pamer E.G."/>
            <person name="Barat B."/>
            <person name="Waligurski E."/>
            <person name="Medina S."/>
            <person name="Paddock L."/>
            <person name="Mostad J."/>
        </authorList>
    </citation>
    <scope>NUCLEOTIDE SEQUENCE [LARGE SCALE GENOMIC DNA]</scope>
    <source>
        <strain evidence="2 3">DFI.6.1</strain>
    </source>
</reference>
<accession>A0ABT1SJ17</accession>
<sequence>MLKTGIVCILLVQFDALLGALIMLAFAWLWMRMVRLASLSEWILHLRKHTLLLYLLISETLRLLLFIPLCEYCFLWFSLPAAIAKGVILFTIVTAFARYFFFYRHRDQILKESGINK</sequence>
<gene>
    <name evidence="2" type="ORF">NE663_02425</name>
</gene>
<organism evidence="2 3">
    <name type="scientific">Massilicoli timonensis</name>
    <dbReference type="NCBI Taxonomy" id="2015901"/>
    <lineage>
        <taxon>Bacteria</taxon>
        <taxon>Bacillati</taxon>
        <taxon>Bacillota</taxon>
        <taxon>Erysipelotrichia</taxon>
        <taxon>Erysipelotrichales</taxon>
        <taxon>Erysipelotrichaceae</taxon>
        <taxon>Massilicoli</taxon>
    </lineage>
</organism>
<proteinExistence type="predicted"/>